<dbReference type="EMBL" id="LUGG01000002">
    <property type="protein sequence ID" value="OBZ78158.1"/>
    <property type="molecule type" value="Genomic_DNA"/>
</dbReference>
<evidence type="ECO:0000313" key="3">
    <source>
        <dbReference type="Proteomes" id="UP000092993"/>
    </source>
</evidence>
<proteinExistence type="predicted"/>
<organism evidence="2 3">
    <name type="scientific">Grifola frondosa</name>
    <name type="common">Maitake</name>
    <name type="synonym">Polyporus frondosus</name>
    <dbReference type="NCBI Taxonomy" id="5627"/>
    <lineage>
        <taxon>Eukaryota</taxon>
        <taxon>Fungi</taxon>
        <taxon>Dikarya</taxon>
        <taxon>Basidiomycota</taxon>
        <taxon>Agaricomycotina</taxon>
        <taxon>Agaricomycetes</taxon>
        <taxon>Polyporales</taxon>
        <taxon>Grifolaceae</taxon>
        <taxon>Grifola</taxon>
    </lineage>
</organism>
<feature type="region of interest" description="Disordered" evidence="1">
    <location>
        <begin position="61"/>
        <end position="87"/>
    </location>
</feature>
<comment type="caution">
    <text evidence="2">The sequence shown here is derived from an EMBL/GenBank/DDBJ whole genome shotgun (WGS) entry which is preliminary data.</text>
</comment>
<dbReference type="AlphaFoldDB" id="A0A1C7MMU0"/>
<reference evidence="2 3" key="1">
    <citation type="submission" date="2016-03" db="EMBL/GenBank/DDBJ databases">
        <title>Whole genome sequencing of Grifola frondosa 9006-11.</title>
        <authorList>
            <person name="Min B."/>
            <person name="Park H."/>
            <person name="Kim J.-G."/>
            <person name="Cho H."/>
            <person name="Oh Y.-L."/>
            <person name="Kong W.-S."/>
            <person name="Choi I.-G."/>
        </authorList>
    </citation>
    <scope>NUCLEOTIDE SEQUENCE [LARGE SCALE GENOMIC DNA]</scope>
    <source>
        <strain evidence="2 3">9006-11</strain>
    </source>
</reference>
<name>A0A1C7MMU0_GRIFR</name>
<evidence type="ECO:0000256" key="1">
    <source>
        <dbReference type="SAM" id="MobiDB-lite"/>
    </source>
</evidence>
<accession>A0A1C7MMU0</accession>
<dbReference type="OrthoDB" id="2637024at2759"/>
<evidence type="ECO:0000313" key="2">
    <source>
        <dbReference type="EMBL" id="OBZ78158.1"/>
    </source>
</evidence>
<dbReference type="Proteomes" id="UP000092993">
    <property type="component" value="Unassembled WGS sequence"/>
</dbReference>
<protein>
    <submittedName>
        <fullName evidence="2">Uncharacterized protein</fullName>
    </submittedName>
</protein>
<gene>
    <name evidence="2" type="ORF">A0H81_01945</name>
</gene>
<keyword evidence="3" id="KW-1185">Reference proteome</keyword>
<sequence length="138" mass="15745">MTSAGYYPPYSSRLPSYRFGHAERYHPYPRVSRPLDDRLMRTVDYRYVDEPTLEVPPSAARLRPVASCEEDPDGDVSTLALDGEPIAENAQAEDDLRAERRSKFARVFRVLLLLLQHKYLSLKVVRAPADDSEKHVLG</sequence>